<accession>A0A914NDX3</accession>
<dbReference type="WBParaSite" id="Minc3s05189g37762">
    <property type="protein sequence ID" value="Minc3s05189g37762"/>
    <property type="gene ID" value="Minc3s05189g37762"/>
</dbReference>
<organism evidence="1 2">
    <name type="scientific">Meloidogyne incognita</name>
    <name type="common">Southern root-knot nematode worm</name>
    <name type="synonym">Oxyuris incognita</name>
    <dbReference type="NCBI Taxonomy" id="6306"/>
    <lineage>
        <taxon>Eukaryota</taxon>
        <taxon>Metazoa</taxon>
        <taxon>Ecdysozoa</taxon>
        <taxon>Nematoda</taxon>
        <taxon>Chromadorea</taxon>
        <taxon>Rhabditida</taxon>
        <taxon>Tylenchina</taxon>
        <taxon>Tylenchomorpha</taxon>
        <taxon>Tylenchoidea</taxon>
        <taxon>Meloidogynidae</taxon>
        <taxon>Meloidogyninae</taxon>
        <taxon>Meloidogyne</taxon>
        <taxon>Meloidogyne incognita group</taxon>
    </lineage>
</organism>
<name>A0A914NDX3_MELIC</name>
<evidence type="ECO:0000313" key="2">
    <source>
        <dbReference type="WBParaSite" id="Minc3s05189g37762"/>
    </source>
</evidence>
<proteinExistence type="predicted"/>
<evidence type="ECO:0000313" key="1">
    <source>
        <dbReference type="Proteomes" id="UP000887563"/>
    </source>
</evidence>
<dbReference type="Proteomes" id="UP000887563">
    <property type="component" value="Unplaced"/>
</dbReference>
<sequence>MMTHFWTINLLFIHLSKFARQPVILSLLRIYLFQLLKYIYRGATHEDMTFEDQTLEDRLLRTRPLGMRLLRMRPLRMRLLRIRHLRIL</sequence>
<dbReference type="AlphaFoldDB" id="A0A914NDX3"/>
<reference evidence="2" key="1">
    <citation type="submission" date="2022-11" db="UniProtKB">
        <authorList>
            <consortium name="WormBaseParasite"/>
        </authorList>
    </citation>
    <scope>IDENTIFICATION</scope>
</reference>
<protein>
    <submittedName>
        <fullName evidence="2">Uncharacterized protein</fullName>
    </submittedName>
</protein>
<keyword evidence="1" id="KW-1185">Reference proteome</keyword>